<dbReference type="Proteomes" id="UP001302494">
    <property type="component" value="Chromosome"/>
</dbReference>
<accession>A0AA96JX62</accession>
<evidence type="ECO:0000256" key="2">
    <source>
        <dbReference type="SAM" id="Phobius"/>
    </source>
</evidence>
<sequence length="201" mass="22374">MASLANQNGVTYLFVMMLVVVMSISTMEVTQQWSVIMQRDREAELQFRGTSIAIAIERFVRDWEFQKATRPNQWPRTLEELTKKSPKRYLRKAYADPITGNKFALIKIGQEIHGVRSTSTETPYNQDIFKGAKTYQAIRFEAKGSTNCQVNPLNPNAPTNCAPPPNTSPSGETSLGDTPSTTSPVQAPSTEAPAEETPTFQ</sequence>
<feature type="compositionally biased region" description="Low complexity" evidence="1">
    <location>
        <begin position="151"/>
        <end position="160"/>
    </location>
</feature>
<feature type="transmembrane region" description="Helical" evidence="2">
    <location>
        <begin position="12"/>
        <end position="30"/>
    </location>
</feature>
<keyword evidence="2" id="KW-1133">Transmembrane helix</keyword>
<proteinExistence type="predicted"/>
<dbReference type="RefSeq" id="WP_312747451.1">
    <property type="nucleotide sequence ID" value="NZ_CP116968.1"/>
</dbReference>
<keyword evidence="4" id="KW-1185">Reference proteome</keyword>
<feature type="region of interest" description="Disordered" evidence="1">
    <location>
        <begin position="147"/>
        <end position="201"/>
    </location>
</feature>
<dbReference type="KEGG" id="nneo:PQG83_04945"/>
<evidence type="ECO:0000313" key="4">
    <source>
        <dbReference type="Proteomes" id="UP001302494"/>
    </source>
</evidence>
<organism evidence="3 4">
    <name type="scientific">Candidatus Nitrospira neomarina</name>
    <dbReference type="NCBI Taxonomy" id="3020899"/>
    <lineage>
        <taxon>Bacteria</taxon>
        <taxon>Pseudomonadati</taxon>
        <taxon>Nitrospirota</taxon>
        <taxon>Nitrospiria</taxon>
        <taxon>Nitrospirales</taxon>
        <taxon>Nitrospiraceae</taxon>
        <taxon>Nitrospira</taxon>
    </lineage>
</organism>
<keyword evidence="2" id="KW-0472">Membrane</keyword>
<name>A0AA96JX62_9BACT</name>
<keyword evidence="2" id="KW-0812">Transmembrane</keyword>
<evidence type="ECO:0000256" key="1">
    <source>
        <dbReference type="SAM" id="MobiDB-lite"/>
    </source>
</evidence>
<reference evidence="3 4" key="1">
    <citation type="submission" date="2023-01" db="EMBL/GenBank/DDBJ databases">
        <title>Cultivation and genomic characterization of new, ubiquitous marine nitrite-oxidizing bacteria from the Nitrospirales.</title>
        <authorList>
            <person name="Mueller A.J."/>
            <person name="Daebeler A."/>
            <person name="Herbold C.W."/>
            <person name="Kirkegaard R.H."/>
            <person name="Daims H."/>
        </authorList>
    </citation>
    <scope>NUCLEOTIDE SEQUENCE [LARGE SCALE GENOMIC DNA]</scope>
    <source>
        <strain evidence="3 4">DK</strain>
    </source>
</reference>
<feature type="compositionally biased region" description="Polar residues" evidence="1">
    <location>
        <begin position="171"/>
        <end position="189"/>
    </location>
</feature>
<protein>
    <recommendedName>
        <fullName evidence="5">Type II secretion system protein</fullName>
    </recommendedName>
</protein>
<gene>
    <name evidence="3" type="ORF">PQG83_04945</name>
</gene>
<evidence type="ECO:0000313" key="3">
    <source>
        <dbReference type="EMBL" id="WNM63103.1"/>
    </source>
</evidence>
<dbReference type="AlphaFoldDB" id="A0AA96JX62"/>
<evidence type="ECO:0008006" key="5">
    <source>
        <dbReference type="Google" id="ProtNLM"/>
    </source>
</evidence>
<dbReference type="EMBL" id="CP116968">
    <property type="protein sequence ID" value="WNM63103.1"/>
    <property type="molecule type" value="Genomic_DNA"/>
</dbReference>